<dbReference type="AlphaFoldDB" id="A0A4P9X1J6"/>
<dbReference type="Proteomes" id="UP000268535">
    <property type="component" value="Unassembled WGS sequence"/>
</dbReference>
<dbReference type="EMBL" id="ML009185">
    <property type="protein sequence ID" value="RKO97716.1"/>
    <property type="molecule type" value="Genomic_DNA"/>
</dbReference>
<organism evidence="3 4">
    <name type="scientific">Caulochytrium protostelioides</name>
    <dbReference type="NCBI Taxonomy" id="1555241"/>
    <lineage>
        <taxon>Eukaryota</taxon>
        <taxon>Fungi</taxon>
        <taxon>Fungi incertae sedis</taxon>
        <taxon>Chytridiomycota</taxon>
        <taxon>Chytridiomycota incertae sedis</taxon>
        <taxon>Chytridiomycetes</taxon>
        <taxon>Caulochytriales</taxon>
        <taxon>Caulochytriaceae</taxon>
        <taxon>Caulochytrium</taxon>
    </lineage>
</organism>
<protein>
    <recommendedName>
        <fullName evidence="5">Secreted protein</fullName>
    </recommendedName>
</protein>
<sequence>MRPSTLVFVVVLGARPSAWSPQAPQRPSPHRRRCIGSGREAPVSLRQMATAAPCFCACVGVLRPTPMPEARCPMSDVRCISTRGGQVNPSAPRHPLPPECGGGNDSRRSA</sequence>
<evidence type="ECO:0000313" key="4">
    <source>
        <dbReference type="Proteomes" id="UP000268535"/>
    </source>
</evidence>
<evidence type="ECO:0000313" key="3">
    <source>
        <dbReference type="EMBL" id="RKO97716.1"/>
    </source>
</evidence>
<proteinExistence type="predicted"/>
<keyword evidence="2" id="KW-0732">Signal</keyword>
<evidence type="ECO:0000256" key="2">
    <source>
        <dbReference type="SAM" id="SignalP"/>
    </source>
</evidence>
<feature type="chain" id="PRO_5020571880" description="Secreted protein" evidence="2">
    <location>
        <begin position="21"/>
        <end position="110"/>
    </location>
</feature>
<feature type="region of interest" description="Disordered" evidence="1">
    <location>
        <begin position="83"/>
        <end position="110"/>
    </location>
</feature>
<accession>A0A4P9X1J6</accession>
<name>A0A4P9X1J6_9FUNG</name>
<reference evidence="4" key="1">
    <citation type="journal article" date="2018" name="Nat. Microbiol.">
        <title>Leveraging single-cell genomics to expand the fungal tree of life.</title>
        <authorList>
            <person name="Ahrendt S.R."/>
            <person name="Quandt C.A."/>
            <person name="Ciobanu D."/>
            <person name="Clum A."/>
            <person name="Salamov A."/>
            <person name="Andreopoulos B."/>
            <person name="Cheng J.F."/>
            <person name="Woyke T."/>
            <person name="Pelin A."/>
            <person name="Henrissat B."/>
            <person name="Reynolds N.K."/>
            <person name="Benny G.L."/>
            <person name="Smith M.E."/>
            <person name="James T.Y."/>
            <person name="Grigoriev I.V."/>
        </authorList>
    </citation>
    <scope>NUCLEOTIDE SEQUENCE [LARGE SCALE GENOMIC DNA]</scope>
    <source>
        <strain evidence="4">ATCC 52028</strain>
    </source>
</reference>
<feature type="signal peptide" evidence="2">
    <location>
        <begin position="1"/>
        <end position="20"/>
    </location>
</feature>
<evidence type="ECO:0000256" key="1">
    <source>
        <dbReference type="SAM" id="MobiDB-lite"/>
    </source>
</evidence>
<evidence type="ECO:0008006" key="5">
    <source>
        <dbReference type="Google" id="ProtNLM"/>
    </source>
</evidence>
<gene>
    <name evidence="3" type="ORF">CAUPRSCDRAFT_10630</name>
</gene>